<dbReference type="OMA" id="AGGMRKY"/>
<feature type="domain" description="Cadherin" evidence="21">
    <location>
        <begin position="3501"/>
        <end position="3597"/>
    </location>
</feature>
<dbReference type="PRINTS" id="PR00205">
    <property type="entry name" value="CADHERIN"/>
</dbReference>
<feature type="region of interest" description="Disordered" evidence="16">
    <location>
        <begin position="4603"/>
        <end position="4707"/>
    </location>
</feature>
<dbReference type="FunFam" id="2.60.40.60:FF:000134">
    <property type="entry name" value="protocadherin Fat 4"/>
    <property type="match status" value="2"/>
</dbReference>
<dbReference type="InterPro" id="IPR015919">
    <property type="entry name" value="Cadherin-like_sf"/>
</dbReference>
<dbReference type="SUPFAM" id="SSF49313">
    <property type="entry name" value="Cadherin-like"/>
    <property type="match status" value="34"/>
</dbReference>
<proteinExistence type="predicted"/>
<evidence type="ECO:0000259" key="19">
    <source>
        <dbReference type="PROSITE" id="PS50025"/>
    </source>
</evidence>
<protein>
    <recommendedName>
        <fullName evidence="24">Protocadherin Fat 4</fullName>
    </recommendedName>
</protein>
<dbReference type="FunFam" id="2.60.40.60:FF:000058">
    <property type="entry name" value="FAT atypical cadherin 3"/>
    <property type="match status" value="1"/>
</dbReference>
<dbReference type="STRING" id="46731.A0A3M6UPJ8"/>
<evidence type="ECO:0000313" key="23">
    <source>
        <dbReference type="Proteomes" id="UP000275408"/>
    </source>
</evidence>
<evidence type="ECO:0000256" key="5">
    <source>
        <dbReference type="ARBA" id="ARBA00022692"/>
    </source>
</evidence>
<dbReference type="PROSITE" id="PS50025">
    <property type="entry name" value="LAM_G_DOMAIN"/>
    <property type="match status" value="2"/>
</dbReference>
<evidence type="ECO:0000256" key="1">
    <source>
        <dbReference type="ARBA" id="ARBA00004135"/>
    </source>
</evidence>
<comment type="caution">
    <text evidence="15">Lacks conserved residue(s) required for the propagation of feature annotation.</text>
</comment>
<evidence type="ECO:0008006" key="24">
    <source>
        <dbReference type="Google" id="ProtNLM"/>
    </source>
</evidence>
<evidence type="ECO:0000256" key="2">
    <source>
        <dbReference type="ARBA" id="ARBA00004251"/>
    </source>
</evidence>
<dbReference type="FunFam" id="2.60.40.60:FF:000181">
    <property type="entry name" value="Predicted protein"/>
    <property type="match status" value="1"/>
</dbReference>
<evidence type="ECO:0000256" key="16">
    <source>
        <dbReference type="SAM" id="MobiDB-lite"/>
    </source>
</evidence>
<dbReference type="InterPro" id="IPR020894">
    <property type="entry name" value="Cadherin_CS"/>
</dbReference>
<feature type="domain" description="Cadherin" evidence="21">
    <location>
        <begin position="1505"/>
        <end position="1594"/>
    </location>
</feature>
<dbReference type="Pfam" id="PF02210">
    <property type="entry name" value="Laminin_G_2"/>
    <property type="match status" value="2"/>
</dbReference>
<organism evidence="22 23">
    <name type="scientific">Pocillopora damicornis</name>
    <name type="common">Cauliflower coral</name>
    <name type="synonym">Millepora damicornis</name>
    <dbReference type="NCBI Taxonomy" id="46731"/>
    <lineage>
        <taxon>Eukaryota</taxon>
        <taxon>Metazoa</taxon>
        <taxon>Cnidaria</taxon>
        <taxon>Anthozoa</taxon>
        <taxon>Hexacorallia</taxon>
        <taxon>Scleractinia</taxon>
        <taxon>Astrocoeniina</taxon>
        <taxon>Pocilloporidae</taxon>
        <taxon>Pocillopora</taxon>
    </lineage>
</organism>
<dbReference type="SMART" id="SM00181">
    <property type="entry name" value="EGF"/>
    <property type="match status" value="5"/>
</dbReference>
<dbReference type="EMBL" id="RCHS01001028">
    <property type="protein sequence ID" value="RMX55545.1"/>
    <property type="molecule type" value="Genomic_DNA"/>
</dbReference>
<feature type="compositionally biased region" description="Low complexity" evidence="16">
    <location>
        <begin position="4787"/>
        <end position="4800"/>
    </location>
</feature>
<feature type="domain" description="Cadherin" evidence="21">
    <location>
        <begin position="2643"/>
        <end position="2749"/>
    </location>
</feature>
<feature type="domain" description="Cadherin" evidence="21">
    <location>
        <begin position="1920"/>
        <end position="2026"/>
    </location>
</feature>
<dbReference type="InterPro" id="IPR001791">
    <property type="entry name" value="Laminin_G"/>
</dbReference>
<evidence type="ECO:0000256" key="11">
    <source>
        <dbReference type="ARBA" id="ARBA00023136"/>
    </source>
</evidence>
<dbReference type="OrthoDB" id="6252479at2759"/>
<evidence type="ECO:0000256" key="6">
    <source>
        <dbReference type="ARBA" id="ARBA00022729"/>
    </source>
</evidence>
<dbReference type="FunFam" id="2.60.40.60:FF:000039">
    <property type="entry name" value="FAT atypical cadherin 3"/>
    <property type="match status" value="1"/>
</dbReference>
<feature type="disulfide bond" evidence="15">
    <location>
        <begin position="3910"/>
        <end position="3919"/>
    </location>
</feature>
<dbReference type="GO" id="GO:0007156">
    <property type="term" value="P:homophilic cell adhesion via plasma membrane adhesion molecules"/>
    <property type="evidence" value="ECO:0007669"/>
    <property type="project" value="InterPro"/>
</dbReference>
<evidence type="ECO:0000256" key="9">
    <source>
        <dbReference type="ARBA" id="ARBA00022889"/>
    </source>
</evidence>
<dbReference type="Proteomes" id="UP000275408">
    <property type="component" value="Unassembled WGS sequence"/>
</dbReference>
<feature type="domain" description="Cadherin" evidence="21">
    <location>
        <begin position="124"/>
        <end position="235"/>
    </location>
</feature>
<dbReference type="InterPro" id="IPR001881">
    <property type="entry name" value="EGF-like_Ca-bd_dom"/>
</dbReference>
<dbReference type="PANTHER" id="PTHR24026">
    <property type="entry name" value="FAT ATYPICAL CADHERIN-RELATED"/>
    <property type="match status" value="1"/>
</dbReference>
<evidence type="ECO:0000256" key="8">
    <source>
        <dbReference type="ARBA" id="ARBA00022837"/>
    </source>
</evidence>
<comment type="subcellular location">
    <subcellularLocation>
        <location evidence="1">Cell membrane</location>
        <location evidence="1">Sarcolemma</location>
    </subcellularLocation>
    <subcellularLocation>
        <location evidence="2">Cell membrane</location>
        <topology evidence="2">Single-pass type I membrane protein</topology>
    </subcellularLocation>
</comment>
<feature type="domain" description="Cadherin" evidence="21">
    <location>
        <begin position="1189"/>
        <end position="1292"/>
    </location>
</feature>
<dbReference type="FunFam" id="2.60.40.60:FF:000015">
    <property type="entry name" value="FAT atypical cadherin 1"/>
    <property type="match status" value="2"/>
</dbReference>
<keyword evidence="6 18" id="KW-0732">Signal</keyword>
<feature type="domain" description="Cadherin" evidence="21">
    <location>
        <begin position="2444"/>
        <end position="2642"/>
    </location>
</feature>
<dbReference type="CDD" id="cd11304">
    <property type="entry name" value="Cadherin_repeat"/>
    <property type="match status" value="34"/>
</dbReference>
<feature type="domain" description="Cadherin" evidence="21">
    <location>
        <begin position="773"/>
        <end position="873"/>
    </location>
</feature>
<dbReference type="Gene3D" id="2.60.40.60">
    <property type="entry name" value="Cadherins"/>
    <property type="match status" value="34"/>
</dbReference>
<feature type="domain" description="Cadherin" evidence="21">
    <location>
        <begin position="1397"/>
        <end position="1505"/>
    </location>
</feature>
<dbReference type="FunFam" id="2.60.40.60:FF:000005">
    <property type="entry name" value="Protocadherin 9"/>
    <property type="match status" value="1"/>
</dbReference>
<sequence length="4918" mass="534381">MVKGTVGKPKVRIRTLLWTFVCCCLVINSASAQQYVFQVQEELAPGAPVGTINTSQGVTYSFEGNPSRFTLNSQTGAISTTSRIDRETLSKNPITLQVRSSSSATLINVLVHVGDINDNSPEFSASVYPVNFWENVVVGTKSSLVSATDKDAGQNANIDYAIVSGNEAGKFKLGRNYTECNDSLLCIITQGKLDREDVAFYELNISASDRGRPSLHAYCLLNITILDLNDNKPVFTSNLYNATLDENTPAGVEILSVTATDLDQGLNGEIMYYFVNDVDNLNNDASMFKLNATSGVIRTLHHLDYELKKSYIFEVFARDKPEEGQANVNKTTVHIFIQDVNENKPTIQIYYVNAQVSEASENGTEIATVVVRDLDNPYPSNDQFEMSLSNTNGSFALSFVFSANRIGSMYKLQTKGSLDREMFATYNITVTAKDKGKPVLSASAHVLVSVVDVNDGVPTFPKLNYQASISEIAQNGSTVYSVQASDSDGGSNGQISYSILSGNSLNWFQIDSLSGLISTAAPLDREVSKQISLTVLAKDSGSPPLNSSTVVTVTIKDVNDNKPTFSRSAYFEKLAENLRPGTVIMTLNATDDDSGDNGNVTYKIDSASQQVLNTFSLNPLTGVLTTKVRLDREMKSSYTIPVKASDHGNPPLSSSTLIHLNVDDDNDNHPVFYPVTYVETVLSNAQSTVITQVMATDADDGTNAQIIYAIAAGDNGNFSINSSTGEIISSPPLTKGFYKLNITAQDLGGLYAKTSATVEITVQVQSDDPLKFEHSIYNFSVHENVPSGTYVGKVIATTKNNNNSSIQYEIISGDPQHHFTVDGSGGVIMVNGLLDREKKANYVLSVIAKAYLLSATTSVEIDILDRNDNQPVFKSPSAQVTIDANWSVNKQIYVASATDEDAGLNGLVRYQLTADGNGLFKVNATSGVISLSKKITNIDDSDYVVQGFASDAGAPPLRSPFMLTVKIITYHPPQFLLSSLVADIPRDLPVGKHFLPVIAVDPDPGVNGVLTYAIDSTGNEEKLFGISSHGALFVNKELSRANGTSTISVSATDMGTPPLKASITVTINVKSSIQYQAIFANNTFEFFILENKLPGTTVGHLLLHEDGSLKTKKITFSLVEAHDDFVVDSDTGRIFTRGMFDREELVAQSGKNVLTFLVKAEYSDTSLKQDSAVVVVTVKDQNDSPPEFRRSVAYITVQEFSGLGVVYRVIASDPDEGDNAKFNFSIVDEPKSEVFWIDPLSGNLFLNSSLDRENIDHYSLTVQATDIADASLFSQKHLEVIVGDANDNKPNFTKEFVTVNVSESLPVSSQIAVVQATDRDIGVNSEIAYAIASGNLEAVFDINHLTGEVFLTKSLNFERTRSYTLNITAVDRGNPPQSAMSKISVNVLDDNEAPVFVDKLNTIRVQENVNAGEQIGQCLATDEDSGERDRITFSIDSQTPTEEMAFEIDPYTCVITTKRELDREHTSLYKLVIRAIDNANAPMQLSATKEITVVVEDVNDNNPRFVTAPAVVVKGDEAPNDVIATLSAYDKDAGTNGLVTYKITQDVDNIFQVNVTTGKLSMRSRLPSKNVFHLTVSATDGGSPSRSTDAVVTVFKEGGPNSNLAFSQAVYSTSVLENASNGTSVTKVKAVAPGSQIKYYIASDSSNGSFLLNPDNGEITTAFELDRESFSTSLFSLTVFAVDLTGQNPKTGNVTVDIYLNDTNDNSPVFVSNVYRSSVKAYTSPGVSVTTVFALDEDVGSNAKVTYSIVSGNDGNVFQINGLTGVLTAVRLLNQSSKAVYRLTVNATDGGSPKRFSSCSVVVTVLPANNYTPQFSRHFYSFNVQEETAVGIIFGTVSASDRDSGSNGRIRYSLTGNHKDVFSVEPISGNLKVAKWLDREEVEIYILNISASDQGDPSLFAYTEVYVNILDKNDNAPQFNPSSYSVSVSEATGIHCNILTVTATDKDFGSNALLTYTILSGDDDRTFSIHPNGTIYNLREFDREKKSSYFLTILARDKAVPISAQLSSTATVTVDIGDINDNIPDFISGNISHVSEHASTGDVVTTVLVVDLDAGSNSEVSFSLANIGLVPFTIGSSDGVLRVAGMLDREIQEEYVIKLVATDMGVPAKRAEFEMTVIVDDYNDHAPVFKPSPPEVQVYENISIGSEVARFSATDDDEGSNAEVTFSVVAGRGDGSFEINPRNGILRTIRSLDRETTPNYTVVVRASDRGVPSMFADRDLAIFLRDVNDNTPTFSEPSYTKHVTENQLQSNIIILRAVDDDEGRDGSVTYSIVQGNERGVFTVNSNTGQIGLRVSLDREEQEEYKLRVQAKDGGSPSRVGETELIVKVDDENDNSPVFSPDKLRASVKENAPAGTSVFQVTATDADTGINGKIMYSLSKSFEWFEIDRDTGEITTKPTARLNRELNPEFELEVLATDGGIASREGKAWLHLTVEDENDNDPIFDSNLYTATVAPAAPPGTFIMMVSATDQDIGPNAETEYTITSGFSQVFNLAPKTGIVSVAQNVPQSPSSYTFGIKATNVNAPQRSASTKVQIDVATGTIPVFQHLDQTITVSEHAPVGTELVTVNATGHIMYFIAAGNIGDAFEVGKLGGDVTIKSPLDYEERKNYTLIVGAKASGSQPLSGFVKIHVNVADENDNLPVFSKNIYRADIREELPINTTVLWVSASDADSLAFAKVEYKLDPGNMQASSAFKISAKNGRVSTKIQLDRENISSYTFMVRAEDVANKSLASEAAVIINVQDINDNIPVFEDPLTASVYENTTVGSLVALLKAHDADTTQVSTRLQFRFAAGGNPGNTFGLDTYSGRLTLSKNLDREKQSHYTLQVRVSDSQHITMSNFTVTVLDVNDNPPRFISDPVTHQIPEKFAVGAPALNVSATDDDLGTNAEILYSIRPSPASDAFTIDRQTGVLRLYRELIYHKPSAPGNNNFYNLTVKAWNPYAPFHEKTVNVVIEVTDINDHAPVFESSSYVLFAVVRSTAGETVGQVQAVDNRDDGANARVRYEAVSGNGTSLFNIDADSGNVTVGGTLNVLGLYHVRVRAQDLGKPVQESFTNVYVEVVEVNAFAPKFSPGQTVLSISETKAVGDEVVKVEAKDQDTGTNGQVSYHIDSSNPPGFFGIGRKNGSIYVIKTLDYEVHKTFLLSVVASDGGKIARTDKHTVQITILDANDNRPVFTPEEYHGYIPENTAPGKLIITVTARDPDTGDSGQVEYSISNTALLGSFEINSGSGEIKSKVIFDYEVQRLYELTIMAKDRGTPSLISQPMAKVFIHVTSVNEFTPKFNKSLFTASVAENAPVGQSVKQIYATDLDKGPDGKIVFLLVGESKDQGFKLDRSTGVLSVSGGLDNEKAGVVTLRILVKNALQTSVTPNTSDLSTVIVTVTDANDAPRFLQIVYNALVREEQTAGQLVTSVTAVDDDITKQPTGITYGIVAGNTGNAFEIDKTTGAITTARKLDRETIAHYRLTVSATDQGRPPMSGNATVNVKVDDINDNAPRLFSNCTGMIKENQPAGTTVVTLQAHDRDIVPNRGPYAFAINGADYGKFQVSSSSGEITTTAELDREKISSYNLSIRITDSGSPKLQAVSHCQMLVQDVNDNPPQATSRVVHVNSFNSFASGLVANVPPNDPDVDDKLTCKIIRDSEGLFRFTPGSCILSTNKRYDGSAELDIMVNGSDGRSAVEYNVKVRFVAYNSLTINNSVTVRVMNSSPETFLAQSYQKFIDAINRILPAGHVSQLFSVKSIAGDFVDLSIAVKKAHGGLYMVRETLSDLLSQNKPDIERNGKVQIQQVDYTPCTAHSPCQNGGECTSYIQTRGTTSTLTSVPVVFLSVDYDWRFTCVCKPGYKGERCEISVKGCSSKPCKNGATCLDRDHSFECLCPAGFNGPTCASDINECANKPCKNNGHCENLAGSYQCHCKPGYLGKNCSSGYDFCRVSSPSSWSPPKCTCASGKACRCPCIGFQSVSYLKMPTLSSQQQGKFNNITIEFSTSKSEGLLLYNSDGKYSLDSDFIAIQILRGKIQMSFNLGYSRSAVVVEAGQSVDDGQWHTVTIIRNRKEGKVTVDSSRTVSVVSDGQLEKLDLNNSPLFLGGIKDFDQSLDHPGKHIQTDDFLGCMRNVFINGKKLEPSAATESGGIIDSCPRLDQCAANPCENGGTCVDYWFEYVCECPKGFSGRNCEKVVQPVKFSSDSFLVLQFKDSYRREQQRKEKEGISSRRRRTVSSNQEQFSFRFRTRNMNSLLLLASDSTTIVSSGYTVLEIKSGNLKYSFGNGGNIASFEVKSSTVSDGEWHNLTVLHVDKSVTVTLDGNIHPKSFESSAHDFLGKNIRIWFLGGYDSSMSGLNLANFSGCMEDLNIDGLHVSFSGPNKFAAISSQGGSVGEGCDGGGFCSSVICTDSSKPYCFEEWELATCISDEQCKPNPCGGNGTCQPQKDGNYTCMCNGEIGACTATPGERGRDGDDKSLSTGVIAAIAFFVVLVILIIVAVIFARRYRRRQKANDKTVAEGFDAAVTGAEVAADVQDASQRTSPSHSSDDSGVVIRNPSQKSLTDLRPATLQNGKDIVIHNVGAPEDYQIKLTRSQEKIDPGFSESDGEFIMRNDVALKEVPADLGDISRLSRTPNHRSTPLEKEHLRSAPTNIRSRNRERKIPNPHFRHGTDKRQQLSRSILDPRLRVPTTQPTKSSRRFRKGSLGSSSSDEPADLSDAGHRSDDNNSERLEHYDIEVASLGYSEVSYQYDPSTFKDHSLNRQEPRGLSAVEIERLRKQAPSGSLLDAVSSVSDEDAPTIDKLSSVLEVPDTSSESSDDTFTCSEFEYDNDEPSRDENERGSMIFSKLVNGDAKENESTPRRKPNEGRASNRGSLSTLNLSDDEILPNALNNKPTNGKKDLFNWDDVLNWGLRYHNLRGVYKDIAQLKDSTNVAKNKDEEYV</sequence>
<keyword evidence="9" id="KW-0130">Cell adhesion</keyword>
<feature type="domain" description="Cadherin" evidence="21">
    <location>
        <begin position="2034"/>
        <end position="2129"/>
    </location>
</feature>
<dbReference type="GO" id="GO:0042383">
    <property type="term" value="C:sarcolemma"/>
    <property type="evidence" value="ECO:0007669"/>
    <property type="project" value="UniProtKB-SubCell"/>
</dbReference>
<evidence type="ECO:0000313" key="22">
    <source>
        <dbReference type="EMBL" id="RMX55545.1"/>
    </source>
</evidence>
<feature type="domain" description="Cadherin" evidence="21">
    <location>
        <begin position="874"/>
        <end position="975"/>
    </location>
</feature>
<feature type="domain" description="Cadherin" evidence="21">
    <location>
        <begin position="2979"/>
        <end position="3067"/>
    </location>
</feature>
<feature type="domain" description="Cadherin" evidence="21">
    <location>
        <begin position="3280"/>
        <end position="3387"/>
    </location>
</feature>
<feature type="compositionally biased region" description="Basic and acidic residues" evidence="16">
    <location>
        <begin position="4694"/>
        <end position="4707"/>
    </location>
</feature>
<keyword evidence="3" id="KW-1003">Cell membrane</keyword>
<comment type="caution">
    <text evidence="22">The sequence shown here is derived from an EMBL/GenBank/DDBJ whole genome shotgun (WGS) entry which is preliminary data.</text>
</comment>
<dbReference type="InterPro" id="IPR049883">
    <property type="entry name" value="NOTCH1_EGF-like"/>
</dbReference>
<accession>A0A3M6UPJ8</accession>
<dbReference type="FunFam" id="2.60.40.60:FF:000080">
    <property type="entry name" value="FAT atypical cadherin 1"/>
    <property type="match status" value="1"/>
</dbReference>
<evidence type="ECO:0000256" key="3">
    <source>
        <dbReference type="ARBA" id="ARBA00022475"/>
    </source>
</evidence>
<name>A0A3M6UPJ8_POCDA</name>
<evidence type="ECO:0000256" key="17">
    <source>
        <dbReference type="SAM" id="Phobius"/>
    </source>
</evidence>
<dbReference type="SUPFAM" id="SSF57196">
    <property type="entry name" value="EGF/Laminin"/>
    <property type="match status" value="2"/>
</dbReference>
<evidence type="ECO:0000256" key="10">
    <source>
        <dbReference type="ARBA" id="ARBA00022989"/>
    </source>
</evidence>
<dbReference type="PROSITE" id="PS00010">
    <property type="entry name" value="ASX_HYDROXYL"/>
    <property type="match status" value="3"/>
</dbReference>
<feature type="domain" description="Cadherin" evidence="21">
    <location>
        <begin position="354"/>
        <end position="460"/>
    </location>
</feature>
<dbReference type="SMART" id="SM00282">
    <property type="entry name" value="LamG"/>
    <property type="match status" value="2"/>
</dbReference>
<evidence type="ECO:0000256" key="4">
    <source>
        <dbReference type="ARBA" id="ARBA00022536"/>
    </source>
</evidence>
<dbReference type="FunFam" id="2.60.40.60:FF:000276">
    <property type="entry name" value="FAT atypical cadherin 2"/>
    <property type="match status" value="1"/>
</dbReference>
<evidence type="ECO:0000259" key="21">
    <source>
        <dbReference type="PROSITE" id="PS50268"/>
    </source>
</evidence>
<dbReference type="InterPro" id="IPR000742">
    <property type="entry name" value="EGF"/>
</dbReference>
<keyword evidence="13" id="KW-0325">Glycoprotein</keyword>
<feature type="domain" description="EGF-like" evidence="20">
    <location>
        <begin position="4404"/>
        <end position="4439"/>
    </location>
</feature>
<dbReference type="SMART" id="SM00112">
    <property type="entry name" value="CA"/>
    <property type="match status" value="34"/>
</dbReference>
<dbReference type="CDD" id="cd00054">
    <property type="entry name" value="EGF_CA"/>
    <property type="match status" value="4"/>
</dbReference>
<feature type="domain" description="Cadherin" evidence="21">
    <location>
        <begin position="1293"/>
        <end position="1396"/>
    </location>
</feature>
<dbReference type="PROSITE" id="PS50268">
    <property type="entry name" value="CADHERIN_2"/>
    <property type="match status" value="33"/>
</dbReference>
<feature type="disulfide bond" evidence="15">
    <location>
        <begin position="3834"/>
        <end position="3843"/>
    </location>
</feature>
<dbReference type="FunFam" id="2.10.25.10:FF:000031">
    <property type="entry name" value="neurogenic locus notch homolog protein 3"/>
    <property type="match status" value="1"/>
</dbReference>
<gene>
    <name evidence="22" type="ORF">pdam_00001749</name>
</gene>
<keyword evidence="4 15" id="KW-0245">EGF-like domain</keyword>
<dbReference type="PROSITE" id="PS00022">
    <property type="entry name" value="EGF_1"/>
    <property type="match status" value="4"/>
</dbReference>
<evidence type="ECO:0000256" key="14">
    <source>
        <dbReference type="PROSITE-ProRule" id="PRU00043"/>
    </source>
</evidence>
<dbReference type="PROSITE" id="PS00232">
    <property type="entry name" value="CADHERIN_1"/>
    <property type="match status" value="18"/>
</dbReference>
<dbReference type="FunFam" id="2.10.25.10:FF:000012">
    <property type="entry name" value="Delta-like protein"/>
    <property type="match status" value="1"/>
</dbReference>
<feature type="region of interest" description="Disordered" evidence="16">
    <location>
        <begin position="4509"/>
        <end position="4542"/>
    </location>
</feature>
<dbReference type="PROSITE" id="PS01186">
    <property type="entry name" value="EGF_2"/>
    <property type="match status" value="4"/>
</dbReference>
<feature type="domain" description="Cadherin" evidence="21">
    <location>
        <begin position="1711"/>
        <end position="1815"/>
    </location>
</feature>
<keyword evidence="10 17" id="KW-1133">Transmembrane helix</keyword>
<feature type="domain" description="EGF-like" evidence="20">
    <location>
        <begin position="4134"/>
        <end position="4170"/>
    </location>
</feature>
<dbReference type="Pfam" id="PF25374">
    <property type="entry name" value="Cadherin_FAT4_N"/>
    <property type="match status" value="1"/>
</dbReference>
<feature type="domain" description="Cadherin" evidence="21">
    <location>
        <begin position="3388"/>
        <end position="3493"/>
    </location>
</feature>
<dbReference type="SMART" id="SM00736">
    <property type="entry name" value="CADG"/>
    <property type="match status" value="1"/>
</dbReference>
<dbReference type="InterPro" id="IPR006644">
    <property type="entry name" value="Cadg"/>
</dbReference>
<feature type="domain" description="Laminin G" evidence="19">
    <location>
        <begin position="4194"/>
        <end position="4374"/>
    </location>
</feature>
<feature type="domain" description="Cadherin" evidence="21">
    <location>
        <begin position="1607"/>
        <end position="1710"/>
    </location>
</feature>
<feature type="domain" description="Cadherin" evidence="21">
    <location>
        <begin position="3068"/>
        <end position="3172"/>
    </location>
</feature>
<dbReference type="InterPro" id="IPR002126">
    <property type="entry name" value="Cadherin-like_dom"/>
</dbReference>
<dbReference type="PROSITE" id="PS01187">
    <property type="entry name" value="EGF_CA"/>
    <property type="match status" value="1"/>
</dbReference>
<evidence type="ECO:0000259" key="20">
    <source>
        <dbReference type="PROSITE" id="PS50026"/>
    </source>
</evidence>
<dbReference type="FunFam" id="2.60.40.60:FF:000092">
    <property type="entry name" value="Protocadherin 8"/>
    <property type="match status" value="1"/>
</dbReference>
<evidence type="ECO:0000256" key="7">
    <source>
        <dbReference type="ARBA" id="ARBA00022737"/>
    </source>
</evidence>
<dbReference type="Pfam" id="PF07645">
    <property type="entry name" value="EGF_CA"/>
    <property type="match status" value="1"/>
</dbReference>
<dbReference type="PROSITE" id="PS50026">
    <property type="entry name" value="EGF_3"/>
    <property type="match status" value="5"/>
</dbReference>
<keyword evidence="8 14" id="KW-0106">Calcium</keyword>
<feature type="domain" description="Cadherin" evidence="21">
    <location>
        <begin position="2853"/>
        <end position="2963"/>
    </location>
</feature>
<dbReference type="Gene3D" id="2.10.25.10">
    <property type="entry name" value="Laminin"/>
    <property type="match status" value="4"/>
</dbReference>
<dbReference type="InterPro" id="IPR013320">
    <property type="entry name" value="ConA-like_dom_sf"/>
</dbReference>
<feature type="disulfide bond" evidence="15">
    <location>
        <begin position="4160"/>
        <end position="4169"/>
    </location>
</feature>
<feature type="domain" description="Cadherin" evidence="21">
    <location>
        <begin position="1816"/>
        <end position="1919"/>
    </location>
</feature>
<feature type="domain" description="Cadherin" evidence="21">
    <location>
        <begin position="688"/>
        <end position="772"/>
    </location>
</feature>
<dbReference type="GO" id="GO:0007163">
    <property type="term" value="P:establishment or maintenance of cell polarity"/>
    <property type="evidence" value="ECO:0007669"/>
    <property type="project" value="UniProtKB-ARBA"/>
</dbReference>
<dbReference type="FunFam" id="2.60.40.60:FF:000116">
    <property type="entry name" value="Dachsous cadherin-related 2"/>
    <property type="match status" value="2"/>
</dbReference>
<feature type="domain" description="Cadherin" evidence="21">
    <location>
        <begin position="2130"/>
        <end position="2234"/>
    </location>
</feature>
<feature type="domain" description="Laminin G" evidence="19">
    <location>
        <begin position="3949"/>
        <end position="4132"/>
    </location>
</feature>
<keyword evidence="7" id="KW-0677">Repeat</keyword>
<reference evidence="22 23" key="1">
    <citation type="journal article" date="2018" name="Sci. Rep.">
        <title>Comparative analysis of the Pocillopora damicornis genome highlights role of immune system in coral evolution.</title>
        <authorList>
            <person name="Cunning R."/>
            <person name="Bay R.A."/>
            <person name="Gillette P."/>
            <person name="Baker A.C."/>
            <person name="Traylor-Knowles N."/>
        </authorList>
    </citation>
    <scope>NUCLEOTIDE SEQUENCE [LARGE SCALE GENOMIC DNA]</scope>
    <source>
        <strain evidence="22">RSMAS</strain>
        <tissue evidence="22">Whole animal</tissue>
    </source>
</reference>
<dbReference type="InterPro" id="IPR000152">
    <property type="entry name" value="EGF-type_Asp/Asn_hydroxyl_site"/>
</dbReference>
<dbReference type="PANTHER" id="PTHR24026:SF51">
    <property type="entry name" value="PROTOCADHERIN-LIKE WING POLARITY PROTEIN STAN"/>
    <property type="match status" value="1"/>
</dbReference>
<dbReference type="FunFam" id="2.60.40.60:FF:000118">
    <property type="entry name" value="protocadherin Fat 4"/>
    <property type="match status" value="1"/>
</dbReference>
<feature type="domain" description="Cadherin" evidence="21">
    <location>
        <begin position="2235"/>
        <end position="2338"/>
    </location>
</feature>
<dbReference type="FunFam" id="2.60.40.60:FF:000020">
    <property type="entry name" value="Dachsous cadherin-related 1b"/>
    <property type="match status" value="7"/>
</dbReference>
<feature type="transmembrane region" description="Helical" evidence="17">
    <location>
        <begin position="4457"/>
        <end position="4479"/>
    </location>
</feature>
<dbReference type="CDD" id="cd00110">
    <property type="entry name" value="LamG"/>
    <property type="match status" value="2"/>
</dbReference>
<keyword evidence="11 17" id="KW-0472">Membrane</keyword>
<feature type="domain" description="Cadherin" evidence="21">
    <location>
        <begin position="461"/>
        <end position="565"/>
    </location>
</feature>
<dbReference type="FunFam" id="2.60.40.60:FF:000279">
    <property type="entry name" value="Protocadherin-16, putative"/>
    <property type="match status" value="1"/>
</dbReference>
<evidence type="ECO:0000256" key="15">
    <source>
        <dbReference type="PROSITE-ProRule" id="PRU00076"/>
    </source>
</evidence>
<dbReference type="InterPro" id="IPR018097">
    <property type="entry name" value="EGF_Ca-bd_CS"/>
</dbReference>
<dbReference type="SUPFAM" id="SSF49899">
    <property type="entry name" value="Concanavalin A-like lectins/glucanases"/>
    <property type="match status" value="2"/>
</dbReference>
<dbReference type="FunFam" id="2.60.40.60:FF:000106">
    <property type="entry name" value="FAT atypical cadherin 4"/>
    <property type="match status" value="1"/>
</dbReference>
<feature type="domain" description="Cadherin" evidence="21">
    <location>
        <begin position="566"/>
        <end position="672"/>
    </location>
</feature>
<feature type="region of interest" description="Disordered" evidence="16">
    <location>
        <begin position="4779"/>
        <end position="4854"/>
    </location>
</feature>
<keyword evidence="12 15" id="KW-1015">Disulfide bond</keyword>
<feature type="domain" description="EGF-like" evidence="20">
    <location>
        <begin position="3785"/>
        <end position="3844"/>
    </location>
</feature>
<feature type="domain" description="EGF-like" evidence="20">
    <location>
        <begin position="3846"/>
        <end position="3882"/>
    </location>
</feature>
<dbReference type="FunFam" id="2.10.25.10:FF:000472">
    <property type="entry name" value="Uncharacterized protein, isoform A"/>
    <property type="match status" value="1"/>
</dbReference>
<dbReference type="FunFam" id="2.60.40.60:FF:000104">
    <property type="entry name" value="cadherin-23 isoform X1"/>
    <property type="match status" value="3"/>
</dbReference>
<feature type="domain" description="EGF-like" evidence="20">
    <location>
        <begin position="3884"/>
        <end position="3920"/>
    </location>
</feature>
<feature type="domain" description="Cadherin" evidence="21">
    <location>
        <begin position="2339"/>
        <end position="2443"/>
    </location>
</feature>
<dbReference type="GO" id="GO:0005509">
    <property type="term" value="F:calcium ion binding"/>
    <property type="evidence" value="ECO:0007669"/>
    <property type="project" value="UniProtKB-UniRule"/>
</dbReference>
<evidence type="ECO:0000256" key="13">
    <source>
        <dbReference type="ARBA" id="ARBA00023180"/>
    </source>
</evidence>
<feature type="domain" description="Cadherin" evidence="21">
    <location>
        <begin position="1080"/>
        <end position="1188"/>
    </location>
</feature>
<dbReference type="Pfam" id="PF00008">
    <property type="entry name" value="EGF"/>
    <property type="match status" value="2"/>
</dbReference>
<feature type="chain" id="PRO_5018167292" description="Protocadherin Fat 4" evidence="18">
    <location>
        <begin position="33"/>
        <end position="4918"/>
    </location>
</feature>
<keyword evidence="23" id="KW-1185">Reference proteome</keyword>
<feature type="domain" description="Cadherin" evidence="21">
    <location>
        <begin position="31"/>
        <end position="123"/>
    </location>
</feature>
<evidence type="ECO:0000256" key="12">
    <source>
        <dbReference type="ARBA" id="ARBA00023157"/>
    </source>
</evidence>
<feature type="compositionally biased region" description="Polar residues" evidence="16">
    <location>
        <begin position="4512"/>
        <end position="4521"/>
    </location>
</feature>
<keyword evidence="5 17" id="KW-0812">Transmembrane</keyword>
<feature type="signal peptide" evidence="18">
    <location>
        <begin position="1"/>
        <end position="32"/>
    </location>
</feature>
<feature type="compositionally biased region" description="Basic and acidic residues" evidence="16">
    <location>
        <begin position="4828"/>
        <end position="4842"/>
    </location>
</feature>
<evidence type="ECO:0000256" key="18">
    <source>
        <dbReference type="SAM" id="SignalP"/>
    </source>
</evidence>
<feature type="domain" description="Cadherin" evidence="21">
    <location>
        <begin position="976"/>
        <end position="1079"/>
    </location>
</feature>
<feature type="domain" description="Cadherin" evidence="21">
    <location>
        <begin position="236"/>
        <end position="347"/>
    </location>
</feature>
<dbReference type="SMART" id="SM00179">
    <property type="entry name" value="EGF_CA"/>
    <property type="match status" value="3"/>
</dbReference>
<dbReference type="Pfam" id="PF00028">
    <property type="entry name" value="Cadherin"/>
    <property type="match status" value="32"/>
</dbReference>
<feature type="domain" description="Cadherin" evidence="21">
    <location>
        <begin position="2749"/>
        <end position="2852"/>
    </location>
</feature>
<feature type="domain" description="Cadherin" evidence="21">
    <location>
        <begin position="3173"/>
        <end position="3279"/>
    </location>
</feature>
<dbReference type="Gene3D" id="2.60.120.200">
    <property type="match status" value="2"/>
</dbReference>
<feature type="disulfide bond" evidence="15">
    <location>
        <begin position="3872"/>
        <end position="3881"/>
    </location>
</feature>